<dbReference type="PIRSF" id="PIRSF036630">
    <property type="entry name" value="UCP036630"/>
    <property type="match status" value="1"/>
</dbReference>
<evidence type="ECO:0000259" key="3">
    <source>
        <dbReference type="Pfam" id="PF01989"/>
    </source>
</evidence>
<sequence length="529" mass="55621">MPDQPTTEAHPTIIHGTPHVTGSAAGPLLASSLELSFWGGVDQTSGQVIDRSHPLCGQYLKDKILAIPGGRGSCSGSATILELIMNGNGPKALVFERTNEILAVGVFVAEELFGKSVPVVIVGPENFKRLLGWNGCQVHVRYDRISTSPLDEDSNSSNAGTAIPGPELDDIDKALLSGPNKAHTLAMRIIIRTATITSAPSLLSVTSAHVDGAHFGPASLLFGARLLSLGGRFSVPTTVNALTIDQQRWRSLGVDVSFGTESEDLANTFLAMGARPSFTCAPYQLASAPRVGEQVAFGESNAVCYANSVLGAKTAKYPNMLEALIALTGRAPRSGMHVDKNRAPGMCIVAPQLGELAEGVQLDDTFWSLLGHAVGARAGACIPLVTGLEDVRPAPSRDALKAFAASFATGAGAPMFHMSGVTPEAGLYSALLNSLPSTVISWTNLADIWLTFNPPVPATKIDLISFGSPHFSLNEIKRLVSLIDDQNQPKLQDTSVIVTTSRAQHALATQAGYVARLEAFGVQTSTGNK</sequence>
<feature type="domain" description="Phosphomevalonate dehydratase large subunit-like" evidence="4">
    <location>
        <begin position="168"/>
        <end position="523"/>
    </location>
</feature>
<protein>
    <submittedName>
        <fullName evidence="5">Uncharacterized protein</fullName>
    </submittedName>
</protein>
<dbReference type="InterPro" id="IPR012047">
    <property type="entry name" value="AcnX"/>
</dbReference>
<accession>A0A9P4TFN0</accession>
<dbReference type="OrthoDB" id="2594507at2759"/>
<dbReference type="CDD" id="cd01356">
    <property type="entry name" value="AcnX_swivel"/>
    <property type="match status" value="1"/>
</dbReference>
<dbReference type="PANTHER" id="PTHR36577">
    <property type="entry name" value="DUF521 DOMAIN PROTEIN (AFU_ORTHOLOGUE AFUA_6G00490)"/>
    <property type="match status" value="1"/>
</dbReference>
<dbReference type="InterPro" id="IPR007506">
    <property type="entry name" value="PMDh-L-like_dom"/>
</dbReference>
<keyword evidence="6" id="KW-1185">Reference proteome</keyword>
<gene>
    <name evidence="5" type="ORF">E8E13_005557</name>
</gene>
<keyword evidence="1" id="KW-0408">Iron</keyword>
<dbReference type="PANTHER" id="PTHR36577:SF3">
    <property type="entry name" value="DUF521 DOMAIN PROTEIN (AFU_ORTHOLOGUE AFUA_6G00490)"/>
    <property type="match status" value="1"/>
</dbReference>
<evidence type="ECO:0000256" key="1">
    <source>
        <dbReference type="ARBA" id="ARBA00023004"/>
    </source>
</evidence>
<feature type="domain" description="Phosphomevalonate dehydratase small subunit-like" evidence="3">
    <location>
        <begin position="35"/>
        <end position="120"/>
    </location>
</feature>
<evidence type="ECO:0000259" key="4">
    <source>
        <dbReference type="Pfam" id="PF04412"/>
    </source>
</evidence>
<evidence type="ECO:0000313" key="5">
    <source>
        <dbReference type="EMBL" id="KAF3003530.1"/>
    </source>
</evidence>
<dbReference type="AlphaFoldDB" id="A0A9P4TFN0"/>
<dbReference type="EMBL" id="SWKU01000009">
    <property type="protein sequence ID" value="KAF3003530.1"/>
    <property type="molecule type" value="Genomic_DNA"/>
</dbReference>
<evidence type="ECO:0000256" key="2">
    <source>
        <dbReference type="ARBA" id="ARBA00023239"/>
    </source>
</evidence>
<dbReference type="Proteomes" id="UP000801428">
    <property type="component" value="Unassembled WGS sequence"/>
</dbReference>
<name>A0A9P4TFN0_CURKU</name>
<organism evidence="5 6">
    <name type="scientific">Curvularia kusanoi</name>
    <name type="common">Cochliobolus kusanoi</name>
    <dbReference type="NCBI Taxonomy" id="90978"/>
    <lineage>
        <taxon>Eukaryota</taxon>
        <taxon>Fungi</taxon>
        <taxon>Dikarya</taxon>
        <taxon>Ascomycota</taxon>
        <taxon>Pezizomycotina</taxon>
        <taxon>Dothideomycetes</taxon>
        <taxon>Pleosporomycetidae</taxon>
        <taxon>Pleosporales</taxon>
        <taxon>Pleosporineae</taxon>
        <taxon>Pleosporaceae</taxon>
        <taxon>Curvularia</taxon>
    </lineage>
</organism>
<dbReference type="Pfam" id="PF01989">
    <property type="entry name" value="AcnX_swivel_put"/>
    <property type="match status" value="1"/>
</dbReference>
<dbReference type="GO" id="GO:0016829">
    <property type="term" value="F:lyase activity"/>
    <property type="evidence" value="ECO:0007669"/>
    <property type="project" value="UniProtKB-KW"/>
</dbReference>
<proteinExistence type="predicted"/>
<dbReference type="Pfam" id="PF04412">
    <property type="entry name" value="AcnX"/>
    <property type="match status" value="1"/>
</dbReference>
<comment type="caution">
    <text evidence="5">The sequence shown here is derived from an EMBL/GenBank/DDBJ whole genome shotgun (WGS) entry which is preliminary data.</text>
</comment>
<dbReference type="InterPro" id="IPR002840">
    <property type="entry name" value="PMDh-S-like_dom"/>
</dbReference>
<keyword evidence="2" id="KW-0456">Lyase</keyword>
<reference evidence="5" key="1">
    <citation type="submission" date="2019-04" db="EMBL/GenBank/DDBJ databases">
        <title>Sequencing of skin fungus with MAO and IRED activity.</title>
        <authorList>
            <person name="Marsaioli A.J."/>
            <person name="Bonatto J.M.C."/>
            <person name="Reis Junior O."/>
        </authorList>
    </citation>
    <scope>NUCLEOTIDE SEQUENCE</scope>
    <source>
        <strain evidence="5">30M1</strain>
    </source>
</reference>
<dbReference type="Gene3D" id="3.50.30.10">
    <property type="entry name" value="Phosphohistidine domain"/>
    <property type="match status" value="1"/>
</dbReference>
<evidence type="ECO:0000313" key="6">
    <source>
        <dbReference type="Proteomes" id="UP000801428"/>
    </source>
</evidence>
<dbReference type="SUPFAM" id="SSF52016">
    <property type="entry name" value="LeuD/IlvD-like"/>
    <property type="match status" value="1"/>
</dbReference>